<evidence type="ECO:0000313" key="1">
    <source>
        <dbReference type="EMBL" id="MBA1155749.1"/>
    </source>
</evidence>
<organism evidence="1 2">
    <name type="scientific">Microvirga mediterraneensis</name>
    <dbReference type="NCBI Taxonomy" id="2754695"/>
    <lineage>
        <taxon>Bacteria</taxon>
        <taxon>Pseudomonadati</taxon>
        <taxon>Pseudomonadota</taxon>
        <taxon>Alphaproteobacteria</taxon>
        <taxon>Hyphomicrobiales</taxon>
        <taxon>Methylobacteriaceae</taxon>
        <taxon>Microvirga</taxon>
    </lineage>
</organism>
<accession>A0A838BKX7</accession>
<comment type="caution">
    <text evidence="1">The sequence shown here is derived from an EMBL/GenBank/DDBJ whole genome shotgun (WGS) entry which is preliminary data.</text>
</comment>
<evidence type="ECO:0000313" key="2">
    <source>
        <dbReference type="Proteomes" id="UP000572984"/>
    </source>
</evidence>
<reference evidence="1 2" key="1">
    <citation type="submission" date="2020-07" db="EMBL/GenBank/DDBJ databases">
        <title>Draft genome and description of Microvirga mediterraneensis Marseille-Q2068 sp. nov.</title>
        <authorList>
            <person name="Boxberger M."/>
        </authorList>
    </citation>
    <scope>NUCLEOTIDE SEQUENCE [LARGE SCALE GENOMIC DNA]</scope>
    <source>
        <strain evidence="1 2">Marseille-Q2068</strain>
    </source>
</reference>
<proteinExistence type="predicted"/>
<dbReference type="AlphaFoldDB" id="A0A838BKX7"/>
<protein>
    <submittedName>
        <fullName evidence="1">Uncharacterized protein</fullName>
    </submittedName>
</protein>
<dbReference type="RefSeq" id="WP_181051359.1">
    <property type="nucleotide sequence ID" value="NZ_JACDXJ010000001.1"/>
</dbReference>
<gene>
    <name evidence="1" type="ORF">H0S73_06355</name>
</gene>
<dbReference type="Proteomes" id="UP000572984">
    <property type="component" value="Unassembled WGS sequence"/>
</dbReference>
<sequence>MPETLWIAAGFLLLLPAEMKPVAATTERVANLNLQPPVLGHTDQLFCSWSDERGASIVLHWWNAPTPPRDLGPLSLAEKWEVSMGGRHVSAARTNHFMGRKDEVLVAWPPVTDHNASALLHARGLSKESFDRILSQSNVIDAGQPWSMTCKSAPQNPQ</sequence>
<keyword evidence="2" id="KW-1185">Reference proteome</keyword>
<dbReference type="EMBL" id="JACDXJ010000001">
    <property type="protein sequence ID" value="MBA1155749.1"/>
    <property type="molecule type" value="Genomic_DNA"/>
</dbReference>
<name>A0A838BKX7_9HYPH</name>